<dbReference type="EMBL" id="MU069727">
    <property type="protein sequence ID" value="KAF5834987.1"/>
    <property type="molecule type" value="Genomic_DNA"/>
</dbReference>
<comment type="caution">
    <text evidence="2">The sequence shown here is derived from an EMBL/GenBank/DDBJ whole genome shotgun (WGS) entry which is preliminary data.</text>
</comment>
<proteinExistence type="predicted"/>
<feature type="region of interest" description="Disordered" evidence="1">
    <location>
        <begin position="205"/>
        <end position="235"/>
    </location>
</feature>
<accession>A0ABQ7GK52</accession>
<feature type="compositionally biased region" description="Low complexity" evidence="1">
    <location>
        <begin position="205"/>
        <end position="219"/>
    </location>
</feature>
<keyword evidence="3" id="KW-1185">Reference proteome</keyword>
<evidence type="ECO:0000256" key="1">
    <source>
        <dbReference type="SAM" id="MobiDB-lite"/>
    </source>
</evidence>
<feature type="compositionally biased region" description="Low complexity" evidence="1">
    <location>
        <begin position="172"/>
        <end position="183"/>
    </location>
</feature>
<dbReference type="Gene3D" id="3.90.1300.10">
    <property type="entry name" value="Amidase signature (AS) domain"/>
    <property type="match status" value="1"/>
</dbReference>
<protein>
    <recommendedName>
        <fullName evidence="4">Amidase domain-containing protein</fullName>
    </recommendedName>
</protein>
<reference evidence="2" key="1">
    <citation type="submission" date="2017-08" db="EMBL/GenBank/DDBJ databases">
        <authorList>
            <person name="Polle J.E."/>
            <person name="Barry K."/>
            <person name="Cushman J."/>
            <person name="Schmutz J."/>
            <person name="Tran D."/>
            <person name="Hathwaick L.T."/>
            <person name="Yim W.C."/>
            <person name="Jenkins J."/>
            <person name="Mckie-Krisberg Z.M."/>
            <person name="Prochnik S."/>
            <person name="Lindquist E."/>
            <person name="Dockter R.B."/>
            <person name="Adam C."/>
            <person name="Molina H."/>
            <person name="Bunkerborg J."/>
            <person name="Jin E."/>
            <person name="Buchheim M."/>
            <person name="Magnuson J."/>
        </authorList>
    </citation>
    <scope>NUCLEOTIDE SEQUENCE</scope>
    <source>
        <strain evidence="2">CCAP 19/18</strain>
    </source>
</reference>
<dbReference type="InterPro" id="IPR036928">
    <property type="entry name" value="AS_sf"/>
</dbReference>
<gene>
    <name evidence="2" type="ORF">DUNSADRAFT_8044</name>
</gene>
<feature type="region of interest" description="Disordered" evidence="1">
    <location>
        <begin position="97"/>
        <end position="186"/>
    </location>
</feature>
<organism evidence="2 3">
    <name type="scientific">Dunaliella salina</name>
    <name type="common">Green alga</name>
    <name type="synonym">Protococcus salinus</name>
    <dbReference type="NCBI Taxonomy" id="3046"/>
    <lineage>
        <taxon>Eukaryota</taxon>
        <taxon>Viridiplantae</taxon>
        <taxon>Chlorophyta</taxon>
        <taxon>core chlorophytes</taxon>
        <taxon>Chlorophyceae</taxon>
        <taxon>CS clade</taxon>
        <taxon>Chlamydomonadales</taxon>
        <taxon>Dunaliellaceae</taxon>
        <taxon>Dunaliella</taxon>
    </lineage>
</organism>
<evidence type="ECO:0008006" key="4">
    <source>
        <dbReference type="Google" id="ProtNLM"/>
    </source>
</evidence>
<dbReference type="SUPFAM" id="SSF75304">
    <property type="entry name" value="Amidase signature (AS) enzymes"/>
    <property type="match status" value="1"/>
</dbReference>
<evidence type="ECO:0000313" key="2">
    <source>
        <dbReference type="EMBL" id="KAF5834987.1"/>
    </source>
</evidence>
<sequence>MDVWRRVPQQVPFPPIQGFCFAVPSPSLLEWSSPGGRQAAHASAEQFQAAISRMQSIGGVQVDMDFEPLMAVASMLYGASFVAERYSGLRAFLESSSGGNEAHAKKRKLQGPLVDTSTAASHSDDASDSEVAAEGVGIMGSKANGSSSSSHLHRSAMQTSSSEGSEADLERAVPSSPSAATPSNDGGVTDGPCCCSGASVGQQQHQQQQAQTAAAAGEEQAQKRRRKPEEELERQQALVDDPRLLPVTSHILAGAGNFTAVDVYDHLAAFARLRAAAVSELQKVDCLLVPTALAHYTVQEIAAEEGASPPRWPSNAKLGRFTNFVNLLDMCGIAIPSGLVMLDAVAAAEEAEAELQAGQVSAADAAAVRERAFHLAQTGATRVALPFGVTILAGAWKDEWVAHVAQKMQEASGLGCGPEGHMQA</sequence>
<name>A0ABQ7GK52_DUNSA</name>
<evidence type="ECO:0000313" key="3">
    <source>
        <dbReference type="Proteomes" id="UP000815325"/>
    </source>
</evidence>
<dbReference type="Gene3D" id="1.20.58.1700">
    <property type="match status" value="1"/>
</dbReference>
<dbReference type="Proteomes" id="UP000815325">
    <property type="component" value="Unassembled WGS sequence"/>
</dbReference>